<dbReference type="Gene3D" id="3.40.710.10">
    <property type="entry name" value="DD-peptidase/beta-lactamase superfamily"/>
    <property type="match status" value="2"/>
</dbReference>
<dbReference type="GO" id="GO:0004185">
    <property type="term" value="F:serine-type carboxypeptidase activity"/>
    <property type="evidence" value="ECO:0007669"/>
    <property type="project" value="InterPro"/>
</dbReference>
<keyword evidence="3" id="KW-0812">Transmembrane</keyword>
<reference evidence="4" key="2">
    <citation type="journal article" date="2021" name="Sci. Rep.">
        <title>The distribution of antibiotic resistance genes in chicken gut microbiota commensals.</title>
        <authorList>
            <person name="Juricova H."/>
            <person name="Matiasovicova J."/>
            <person name="Kubasova T."/>
            <person name="Cejkova D."/>
            <person name="Rychlik I."/>
        </authorList>
    </citation>
    <scope>NUCLEOTIDE SEQUENCE</scope>
    <source>
        <strain evidence="4">An836</strain>
    </source>
</reference>
<evidence type="ECO:0000313" key="5">
    <source>
        <dbReference type="Proteomes" id="UP000718821"/>
    </source>
</evidence>
<keyword evidence="4" id="KW-0645">Protease</keyword>
<dbReference type="GO" id="GO:0000270">
    <property type="term" value="P:peptidoglycan metabolic process"/>
    <property type="evidence" value="ECO:0007669"/>
    <property type="project" value="TreeGrafter"/>
</dbReference>
<dbReference type="EMBL" id="JACLYU010000011">
    <property type="protein sequence ID" value="MBM6699952.1"/>
    <property type="molecule type" value="Genomic_DNA"/>
</dbReference>
<dbReference type="Pfam" id="PF02113">
    <property type="entry name" value="Peptidase_S13"/>
    <property type="match status" value="2"/>
</dbReference>
<evidence type="ECO:0000313" key="4">
    <source>
        <dbReference type="EMBL" id="MBM6699952.1"/>
    </source>
</evidence>
<organism evidence="4 5">
    <name type="scientific">Bifidobacterium pullorum subsp. saeculare</name>
    <dbReference type="NCBI Taxonomy" id="78257"/>
    <lineage>
        <taxon>Bacteria</taxon>
        <taxon>Bacillati</taxon>
        <taxon>Actinomycetota</taxon>
        <taxon>Actinomycetes</taxon>
        <taxon>Bifidobacteriales</taxon>
        <taxon>Bifidobacteriaceae</taxon>
        <taxon>Bifidobacterium</taxon>
    </lineage>
</organism>
<reference evidence="4" key="1">
    <citation type="submission" date="2020-08" db="EMBL/GenBank/DDBJ databases">
        <authorList>
            <person name="Cejkova D."/>
            <person name="Kubasova T."/>
            <person name="Jahodarova E."/>
            <person name="Rychlik I."/>
        </authorList>
    </citation>
    <scope>NUCLEOTIDE SEQUENCE</scope>
    <source>
        <strain evidence="4">An836</strain>
    </source>
</reference>
<keyword evidence="2" id="KW-0378">Hydrolase</keyword>
<protein>
    <submittedName>
        <fullName evidence="4">D-alanyl-D-alanine carboxypeptidase</fullName>
    </submittedName>
</protein>
<comment type="caution">
    <text evidence="4">The sequence shown here is derived from an EMBL/GenBank/DDBJ whole genome shotgun (WGS) entry which is preliminary data.</text>
</comment>
<proteinExistence type="inferred from homology"/>
<keyword evidence="3" id="KW-0472">Membrane</keyword>
<keyword evidence="4" id="KW-0121">Carboxypeptidase</keyword>
<feature type="transmembrane region" description="Helical" evidence="3">
    <location>
        <begin position="12"/>
        <end position="32"/>
    </location>
</feature>
<dbReference type="InterPro" id="IPR000667">
    <property type="entry name" value="Peptidase_S13"/>
</dbReference>
<dbReference type="Proteomes" id="UP000718821">
    <property type="component" value="Unassembled WGS sequence"/>
</dbReference>
<evidence type="ECO:0000256" key="3">
    <source>
        <dbReference type="SAM" id="Phobius"/>
    </source>
</evidence>
<evidence type="ECO:0000256" key="2">
    <source>
        <dbReference type="ARBA" id="ARBA00022801"/>
    </source>
</evidence>
<sequence>MGRHRKQRTYRTVTVITSVALTLAVGGGYLAADLTDVAPGLLTARHAAARAVPATLTARAGAPAVADAKLDVPVDAAKASQLLDAFAAAPGVGADFSAAIADGTGHIVAERNADTVREPASVTKTLTAFAAAHTLDMGSTIQTEAYVTHADDGATTVTLKGHGDMLLGAGENDLDHTNGRAGLGTLAAGTARALKAQGVSAVTVRYDDTLFGEDRSPAAIVENNGDNRYYTGIATMAVDGGRQWTDLPKPADPDDSGAYPRLSTTPAQDAANTFAARLREQGIAVDGAAQAGQAPDGATPVAQVSSAQLGEVMAFMLRHSDNTLAELFGRLTALRLGTGNSSAGDAEAVAQVLAAHGIPTDGLHLTSCSGLAPGTTLGVRTLIGVQARLLGEKGGAAALEGMSVPGLVGTAKSRGADASVNGLLRVKTGSLVGVRSMAGNVSRKDGGVLCFAVIVNHAGNEWEASKAIDDLMAGLAAL</sequence>
<accession>A0A938WYD7</accession>
<dbReference type="GO" id="GO:0006508">
    <property type="term" value="P:proteolysis"/>
    <property type="evidence" value="ECO:0007669"/>
    <property type="project" value="InterPro"/>
</dbReference>
<keyword evidence="5" id="KW-1185">Reference proteome</keyword>
<dbReference type="PANTHER" id="PTHR30023">
    <property type="entry name" value="D-ALANYL-D-ALANINE CARBOXYPEPTIDASE"/>
    <property type="match status" value="1"/>
</dbReference>
<gene>
    <name evidence="4" type="ORF">H7U32_06460</name>
</gene>
<comment type="similarity">
    <text evidence="1">Belongs to the peptidase S13 family.</text>
</comment>
<dbReference type="PRINTS" id="PR00922">
    <property type="entry name" value="DADACBPTASE3"/>
</dbReference>
<dbReference type="SUPFAM" id="SSF56601">
    <property type="entry name" value="beta-lactamase/transpeptidase-like"/>
    <property type="match status" value="1"/>
</dbReference>
<keyword evidence="3" id="KW-1133">Transmembrane helix</keyword>
<dbReference type="PANTHER" id="PTHR30023:SF0">
    <property type="entry name" value="PENICILLIN-SENSITIVE CARBOXYPEPTIDASE A"/>
    <property type="match status" value="1"/>
</dbReference>
<dbReference type="InterPro" id="IPR012338">
    <property type="entry name" value="Beta-lactam/transpept-like"/>
</dbReference>
<dbReference type="RefSeq" id="WP_204469112.1">
    <property type="nucleotide sequence ID" value="NZ_JACLYU010000011.1"/>
</dbReference>
<name>A0A938WYD7_9BIFI</name>
<evidence type="ECO:0000256" key="1">
    <source>
        <dbReference type="ARBA" id="ARBA00006096"/>
    </source>
</evidence>
<dbReference type="AlphaFoldDB" id="A0A938WYD7"/>